<proteinExistence type="predicted"/>
<feature type="region of interest" description="Disordered" evidence="1">
    <location>
        <begin position="142"/>
        <end position="167"/>
    </location>
</feature>
<comment type="caution">
    <text evidence="3">The sequence shown here is derived from an EMBL/GenBank/DDBJ whole genome shotgun (WGS) entry which is preliminary data.</text>
</comment>
<organism evidence="3 4">
    <name type="scientific">Seminavis robusta</name>
    <dbReference type="NCBI Taxonomy" id="568900"/>
    <lineage>
        <taxon>Eukaryota</taxon>
        <taxon>Sar</taxon>
        <taxon>Stramenopiles</taxon>
        <taxon>Ochrophyta</taxon>
        <taxon>Bacillariophyta</taxon>
        <taxon>Bacillariophyceae</taxon>
        <taxon>Bacillariophycidae</taxon>
        <taxon>Naviculales</taxon>
        <taxon>Naviculaceae</taxon>
        <taxon>Seminavis</taxon>
    </lineage>
</organism>
<name>A0A9N8I013_9STRA</name>
<feature type="region of interest" description="Disordered" evidence="1">
    <location>
        <begin position="260"/>
        <end position="294"/>
    </location>
</feature>
<protein>
    <submittedName>
        <fullName evidence="3">Uncharacterized protein</fullName>
    </submittedName>
</protein>
<sequence length="382" mass="41252">MTILLNSLSCLILLSIAVVATSSAYGHLRKRPSEPSEEFVSLSITLEITMTPRPSFVAAMADSTIDSRAGQCLINAFEVVGQPRRPNTDPHVSLSTIDVAHRIFGTPAMSPATQGQDSTKAATPATTTVLLDEPVVTATPLVVEQDDNDNDSVNSNDTNDSDHDEDDMNNVIVRVIYSLLSKFGLVHQEEDPTPLVDSATSSTAPTAAPTDWNASSATAWKSPGPSYTLGGCLLCPSEDDVPAIEESSTMEYYADGYAEDGQEGQARSSLPSQGACGSLCPPEDEDDDSEHRRQLQAQPRVVWTIHGLMESFLVQTSPIEDNGQDIVWNAFRAQTDILEWAEFFCDCFVGGIVVDETDDFFSSGGADDRSPICQIHIQPEFV</sequence>
<evidence type="ECO:0000256" key="1">
    <source>
        <dbReference type="SAM" id="MobiDB-lite"/>
    </source>
</evidence>
<feature type="compositionally biased region" description="Low complexity" evidence="1">
    <location>
        <begin position="198"/>
        <end position="210"/>
    </location>
</feature>
<gene>
    <name evidence="3" type="ORF">SEMRO_2463_G328430.1</name>
</gene>
<evidence type="ECO:0000313" key="3">
    <source>
        <dbReference type="EMBL" id="CAB9529318.1"/>
    </source>
</evidence>
<dbReference type="Proteomes" id="UP001153069">
    <property type="component" value="Unassembled WGS sequence"/>
</dbReference>
<feature type="chain" id="PRO_5040431818" evidence="2">
    <location>
        <begin position="25"/>
        <end position="382"/>
    </location>
</feature>
<evidence type="ECO:0000313" key="4">
    <source>
        <dbReference type="Proteomes" id="UP001153069"/>
    </source>
</evidence>
<keyword evidence="2" id="KW-0732">Signal</keyword>
<reference evidence="3" key="1">
    <citation type="submission" date="2020-06" db="EMBL/GenBank/DDBJ databases">
        <authorList>
            <consortium name="Plant Systems Biology data submission"/>
        </authorList>
    </citation>
    <scope>NUCLEOTIDE SEQUENCE</scope>
    <source>
        <strain evidence="3">D6</strain>
    </source>
</reference>
<dbReference type="EMBL" id="CAICTM010002461">
    <property type="protein sequence ID" value="CAB9529318.1"/>
    <property type="molecule type" value="Genomic_DNA"/>
</dbReference>
<feature type="signal peptide" evidence="2">
    <location>
        <begin position="1"/>
        <end position="24"/>
    </location>
</feature>
<evidence type="ECO:0000256" key="2">
    <source>
        <dbReference type="SAM" id="SignalP"/>
    </source>
</evidence>
<dbReference type="AlphaFoldDB" id="A0A9N8I013"/>
<accession>A0A9N8I013</accession>
<keyword evidence="4" id="KW-1185">Reference proteome</keyword>
<feature type="region of interest" description="Disordered" evidence="1">
    <location>
        <begin position="192"/>
        <end position="218"/>
    </location>
</feature>